<dbReference type="GeneID" id="19170688"/>
<dbReference type="Pfam" id="PF05199">
    <property type="entry name" value="GMC_oxred_C"/>
    <property type="match status" value="1"/>
</dbReference>
<feature type="binding site" evidence="3">
    <location>
        <position position="531"/>
    </location>
    <ligand>
        <name>FAD</name>
        <dbReference type="ChEBI" id="CHEBI:57692"/>
    </ligand>
</feature>
<comment type="cofactor">
    <cofactor evidence="3">
        <name>FAD</name>
        <dbReference type="ChEBI" id="CHEBI:57692"/>
    </cofactor>
</comment>
<dbReference type="HOGENOM" id="CLU_002865_6_3_1"/>
<dbReference type="GO" id="GO:0050660">
    <property type="term" value="F:flavin adenine dinucleotide binding"/>
    <property type="evidence" value="ECO:0007669"/>
    <property type="project" value="InterPro"/>
</dbReference>
<reference evidence="6 7" key="1">
    <citation type="submission" date="2013-03" db="EMBL/GenBank/DDBJ databases">
        <title>The Genome Sequence of Capronia epimyces CBS 606.96.</title>
        <authorList>
            <consortium name="The Broad Institute Genomics Platform"/>
            <person name="Cuomo C."/>
            <person name="de Hoog S."/>
            <person name="Gorbushina A."/>
            <person name="Walker B."/>
            <person name="Young S.K."/>
            <person name="Zeng Q."/>
            <person name="Gargeya S."/>
            <person name="Fitzgerald M."/>
            <person name="Haas B."/>
            <person name="Abouelleil A."/>
            <person name="Allen A.W."/>
            <person name="Alvarado L."/>
            <person name="Arachchi H.M."/>
            <person name="Berlin A.M."/>
            <person name="Chapman S.B."/>
            <person name="Gainer-Dewar J."/>
            <person name="Goldberg J."/>
            <person name="Griggs A."/>
            <person name="Gujja S."/>
            <person name="Hansen M."/>
            <person name="Howarth C."/>
            <person name="Imamovic A."/>
            <person name="Ireland A."/>
            <person name="Larimer J."/>
            <person name="McCowan C."/>
            <person name="Murphy C."/>
            <person name="Pearson M."/>
            <person name="Poon T.W."/>
            <person name="Priest M."/>
            <person name="Roberts A."/>
            <person name="Saif S."/>
            <person name="Shea T."/>
            <person name="Sisk P."/>
            <person name="Sykes S."/>
            <person name="Wortman J."/>
            <person name="Nusbaum C."/>
            <person name="Birren B."/>
        </authorList>
    </citation>
    <scope>NUCLEOTIDE SEQUENCE [LARGE SCALE GENOMIC DNA]</scope>
    <source>
        <strain evidence="6 7">CBS 606.96</strain>
    </source>
</reference>
<dbReference type="eggNOG" id="KOG1238">
    <property type="taxonomic scope" value="Eukaryota"/>
</dbReference>
<evidence type="ECO:0000259" key="5">
    <source>
        <dbReference type="Pfam" id="PF05199"/>
    </source>
</evidence>
<evidence type="ECO:0000256" key="2">
    <source>
        <dbReference type="PIRSR" id="PIRSR000137-1"/>
    </source>
</evidence>
<keyword evidence="7" id="KW-1185">Reference proteome</keyword>
<comment type="caution">
    <text evidence="6">The sequence shown here is derived from an EMBL/GenBank/DDBJ whole genome shotgun (WGS) entry which is preliminary data.</text>
</comment>
<dbReference type="SUPFAM" id="SSF54373">
    <property type="entry name" value="FAD-linked reductases, C-terminal domain"/>
    <property type="match status" value="1"/>
</dbReference>
<dbReference type="PIRSF" id="PIRSF000137">
    <property type="entry name" value="Alcohol_oxidase"/>
    <property type="match status" value="1"/>
</dbReference>
<dbReference type="SUPFAM" id="SSF51905">
    <property type="entry name" value="FAD/NAD(P)-binding domain"/>
    <property type="match status" value="1"/>
</dbReference>
<proteinExistence type="inferred from homology"/>
<dbReference type="OrthoDB" id="269227at2759"/>
<dbReference type="InterPro" id="IPR000172">
    <property type="entry name" value="GMC_OxRdtase_N"/>
</dbReference>
<dbReference type="Gene3D" id="3.50.50.60">
    <property type="entry name" value="FAD/NAD(P)-binding domain"/>
    <property type="match status" value="1"/>
</dbReference>
<dbReference type="InterPro" id="IPR036188">
    <property type="entry name" value="FAD/NAD-bd_sf"/>
</dbReference>
<accession>W9XZE7</accession>
<dbReference type="AlphaFoldDB" id="W9XZE7"/>
<evidence type="ECO:0000256" key="3">
    <source>
        <dbReference type="PIRSR" id="PIRSR000137-2"/>
    </source>
</evidence>
<feature type="binding site" evidence="3">
    <location>
        <position position="235"/>
    </location>
    <ligand>
        <name>FAD</name>
        <dbReference type="ChEBI" id="CHEBI:57692"/>
    </ligand>
</feature>
<feature type="domain" description="Glucose-methanol-choline oxidoreductase C-terminal" evidence="5">
    <location>
        <begin position="416"/>
        <end position="550"/>
    </location>
</feature>
<sequence length="561" mass="61041">MSSSSYDYIIIGGGVAGLTLASRLSKLLPRSETKQILVLEAGTDPSKADYILSSTGYHLARESEHAYILDVEANPHLNRRAAQVSVGKALSGSGAINGSAWTRGPKVDYDYWAKLVGDDAWSYDKLLPFFRKTEQVVDGQGEPIAETERDEIHHGYDGTLKVVPMKANHPSRHYPLRETIQRAWEEAGVKYNPDGNNGNQNGLTEMVELWVKGQRQLPSQALDLSRVEIRDFSVVSRITFDHSAGGEPVATGVDLVGGEHFGANKEVILSAGVYHSPQVLMLSGIGDPTVLQKHEIPTVVPNGEVGQNLVDHLAVGITWKLKHPEKGLAIGSPLFNDPSYFAGWPLDFILFGPLDEPGNLEPLIKDAADREFLLRPDASHMEIVTLYAPMGPRLTGIDAAMDGSHASSIAVCLTTTSKGSVTIRSANSEDPPIIDTNFNATETDRYISREALRKATSVYLETETGQSFISHEVTPEGYAAITRDTTDEEIDKRIRDFGYSLDHPMGTCSIGKVVDSHCRVHGAKGLRVVDGSVIPVPLACHIQATVYAIAERVAEWIANGE</sequence>
<evidence type="ECO:0008006" key="8">
    <source>
        <dbReference type="Google" id="ProtNLM"/>
    </source>
</evidence>
<organism evidence="6 7">
    <name type="scientific">Capronia epimyces CBS 606.96</name>
    <dbReference type="NCBI Taxonomy" id="1182542"/>
    <lineage>
        <taxon>Eukaryota</taxon>
        <taxon>Fungi</taxon>
        <taxon>Dikarya</taxon>
        <taxon>Ascomycota</taxon>
        <taxon>Pezizomycotina</taxon>
        <taxon>Eurotiomycetes</taxon>
        <taxon>Chaetothyriomycetidae</taxon>
        <taxon>Chaetothyriales</taxon>
        <taxon>Herpotrichiellaceae</taxon>
        <taxon>Capronia</taxon>
    </lineage>
</organism>
<dbReference type="InterPro" id="IPR012132">
    <property type="entry name" value="GMC_OxRdtase"/>
</dbReference>
<dbReference type="InterPro" id="IPR007867">
    <property type="entry name" value="GMC_OxRtase_C"/>
</dbReference>
<feature type="domain" description="Glucose-methanol-choline oxidoreductase N-terminal" evidence="4">
    <location>
        <begin position="6"/>
        <end position="313"/>
    </location>
</feature>
<protein>
    <recommendedName>
        <fullName evidence="8">Glucose-methanol-choline oxidoreductase N-terminal domain-containing protein</fullName>
    </recommendedName>
</protein>
<dbReference type="GO" id="GO:0016614">
    <property type="term" value="F:oxidoreductase activity, acting on CH-OH group of donors"/>
    <property type="evidence" value="ECO:0007669"/>
    <property type="project" value="InterPro"/>
</dbReference>
<name>W9XZE7_9EURO</name>
<feature type="active site" description="Proton donor" evidence="2">
    <location>
        <position position="503"/>
    </location>
</feature>
<dbReference type="Pfam" id="PF00732">
    <property type="entry name" value="GMC_oxred_N"/>
    <property type="match status" value="1"/>
</dbReference>
<dbReference type="RefSeq" id="XP_007734888.1">
    <property type="nucleotide sequence ID" value="XM_007736698.1"/>
</dbReference>
<keyword evidence="3" id="KW-0274">FAD</keyword>
<dbReference type="Gene3D" id="3.30.560.10">
    <property type="entry name" value="Glucose Oxidase, domain 3"/>
    <property type="match status" value="1"/>
</dbReference>
<gene>
    <name evidence="6" type="ORF">A1O3_06580</name>
</gene>
<dbReference type="EMBL" id="AMGY01000005">
    <property type="protein sequence ID" value="EXJ82765.1"/>
    <property type="molecule type" value="Genomic_DNA"/>
</dbReference>
<comment type="similarity">
    <text evidence="1">Belongs to the GMC oxidoreductase family.</text>
</comment>
<dbReference type="PANTHER" id="PTHR11552:SF123">
    <property type="entry name" value="GMC OXIDOREDUCTASE (AFU_ORTHOLOGUE AFUA_2G01770)-RELATED"/>
    <property type="match status" value="1"/>
</dbReference>
<dbReference type="STRING" id="1182542.W9XZE7"/>
<evidence type="ECO:0000313" key="7">
    <source>
        <dbReference type="Proteomes" id="UP000019478"/>
    </source>
</evidence>
<dbReference type="Proteomes" id="UP000019478">
    <property type="component" value="Unassembled WGS sequence"/>
</dbReference>
<dbReference type="PANTHER" id="PTHR11552">
    <property type="entry name" value="GLUCOSE-METHANOL-CHOLINE GMC OXIDOREDUCTASE"/>
    <property type="match status" value="1"/>
</dbReference>
<evidence type="ECO:0000259" key="4">
    <source>
        <dbReference type="Pfam" id="PF00732"/>
    </source>
</evidence>
<evidence type="ECO:0000313" key="6">
    <source>
        <dbReference type="EMBL" id="EXJ82765.1"/>
    </source>
</evidence>
<keyword evidence="3" id="KW-0285">Flavoprotein</keyword>
<feature type="active site" description="Proton acceptor" evidence="2">
    <location>
        <position position="541"/>
    </location>
</feature>
<evidence type="ECO:0000256" key="1">
    <source>
        <dbReference type="ARBA" id="ARBA00010790"/>
    </source>
</evidence>